<organism evidence="1 2">
    <name type="scientific">Bizionia arctica</name>
    <dbReference type="NCBI Taxonomy" id="1495645"/>
    <lineage>
        <taxon>Bacteria</taxon>
        <taxon>Pseudomonadati</taxon>
        <taxon>Bacteroidota</taxon>
        <taxon>Flavobacteriia</taxon>
        <taxon>Flavobacteriales</taxon>
        <taxon>Flavobacteriaceae</taxon>
        <taxon>Bizionia</taxon>
    </lineage>
</organism>
<gene>
    <name evidence="1" type="ORF">GCM10010976_04980</name>
</gene>
<evidence type="ECO:0000313" key="1">
    <source>
        <dbReference type="EMBL" id="GGG36320.1"/>
    </source>
</evidence>
<proteinExistence type="predicted"/>
<accession>A0A917GC99</accession>
<name>A0A917GC99_9FLAO</name>
<dbReference type="AlphaFoldDB" id="A0A917GC99"/>
<comment type="caution">
    <text evidence="1">The sequence shown here is derived from an EMBL/GenBank/DDBJ whole genome shotgun (WGS) entry which is preliminary data.</text>
</comment>
<keyword evidence="2" id="KW-1185">Reference proteome</keyword>
<reference evidence="1" key="1">
    <citation type="journal article" date="2014" name="Int. J. Syst. Evol. Microbiol.">
        <title>Complete genome sequence of Corynebacterium casei LMG S-19264T (=DSM 44701T), isolated from a smear-ripened cheese.</title>
        <authorList>
            <consortium name="US DOE Joint Genome Institute (JGI-PGF)"/>
            <person name="Walter F."/>
            <person name="Albersmeier A."/>
            <person name="Kalinowski J."/>
            <person name="Ruckert C."/>
        </authorList>
    </citation>
    <scope>NUCLEOTIDE SEQUENCE</scope>
    <source>
        <strain evidence="1">CGMCC 1.12751</strain>
    </source>
</reference>
<sequence>MKLQKQIFAVLSIIGIIISFTHCSSAQKLQEQASFELGQVSYQTWFAGVQGGGSGIHMIINVVSNKNHVVFDSVFFRGYKAKMEIGKIGYLASFKTDLNQREDVIMSNRDKDEFSNKTPLKEANDPFKLDNNECVISYIEKNTTKYLKVKNLVEKSREEYPSAPPRQP</sequence>
<reference evidence="1" key="2">
    <citation type="submission" date="2020-09" db="EMBL/GenBank/DDBJ databases">
        <authorList>
            <person name="Sun Q."/>
            <person name="Zhou Y."/>
        </authorList>
    </citation>
    <scope>NUCLEOTIDE SEQUENCE</scope>
    <source>
        <strain evidence="1">CGMCC 1.12751</strain>
    </source>
</reference>
<protein>
    <submittedName>
        <fullName evidence="1">Uncharacterized protein</fullName>
    </submittedName>
</protein>
<dbReference type="RefSeq" id="WP_188461537.1">
    <property type="nucleotide sequence ID" value="NZ_BMFQ01000001.1"/>
</dbReference>
<dbReference type="Proteomes" id="UP000625976">
    <property type="component" value="Unassembled WGS sequence"/>
</dbReference>
<evidence type="ECO:0000313" key="2">
    <source>
        <dbReference type="Proteomes" id="UP000625976"/>
    </source>
</evidence>
<dbReference type="EMBL" id="BMFQ01000001">
    <property type="protein sequence ID" value="GGG36320.1"/>
    <property type="molecule type" value="Genomic_DNA"/>
</dbReference>